<comment type="caution">
    <text evidence="2">The sequence shown here is derived from an EMBL/GenBank/DDBJ whole genome shotgun (WGS) entry which is preliminary data.</text>
</comment>
<evidence type="ECO:0000313" key="3">
    <source>
        <dbReference type="Proteomes" id="UP000295192"/>
    </source>
</evidence>
<feature type="domain" description="Reverse transcriptase/retrotransposon-derived protein RNase H-like" evidence="1">
    <location>
        <begin position="206"/>
        <end position="251"/>
    </location>
</feature>
<dbReference type="InterPro" id="IPR043502">
    <property type="entry name" value="DNA/RNA_pol_sf"/>
</dbReference>
<reference evidence="2 3" key="1">
    <citation type="journal article" date="2019" name="J. Hered.">
        <title>An Improved Genome Assembly for Drosophila navojoa, the Basal Species in the mojavensis Cluster.</title>
        <authorList>
            <person name="Vanderlinde T."/>
            <person name="Dupim E.G."/>
            <person name="Nazario-Yepiz N.O."/>
            <person name="Carvalho A.B."/>
        </authorList>
    </citation>
    <scope>NUCLEOTIDE SEQUENCE [LARGE SCALE GENOMIC DNA]</scope>
    <source>
        <strain evidence="2">Navoj_Jal97</strain>
        <tissue evidence="2">Whole organism</tissue>
    </source>
</reference>
<accession>A0A484ASP3</accession>
<dbReference type="AlphaFoldDB" id="A0A484ASP3"/>
<dbReference type="Pfam" id="PF17919">
    <property type="entry name" value="RT_RNaseH_2"/>
    <property type="match status" value="1"/>
</dbReference>
<proteinExistence type="predicted"/>
<keyword evidence="3" id="KW-1185">Reference proteome</keyword>
<evidence type="ECO:0000259" key="1">
    <source>
        <dbReference type="Pfam" id="PF17919"/>
    </source>
</evidence>
<sequence length="253" mass="28648">MEQPTPMHLEVDAFLRYELEKFQHEKGTTSIAEHRIRMQDNRPIKQRYFPKNPKMQADELLAKGCIEPSKSPHSFRAGHIPAGAGPGHRPRDDAPCLRLSGGYHRHRQNEEHMDNQLENQYRQVRILQEGAEVSGSQGHGGWHLYRLRESGRYRRAEAFHKRKGVTLIRSRGFMVPPLRTRFCSDNASSKRTAQKGHEVGVDGGGFETVKAKLTVSPVLACPDFSKPFCLQMDLRNYGLGAILAQASEEGESH</sequence>
<dbReference type="Proteomes" id="UP000295192">
    <property type="component" value="Unassembled WGS sequence"/>
</dbReference>
<name>A0A484ASP3_DRONA</name>
<protein>
    <recommendedName>
        <fullName evidence="1">Reverse transcriptase/retrotransposon-derived protein RNase H-like domain-containing protein</fullName>
    </recommendedName>
</protein>
<dbReference type="EMBL" id="LSRL02002567">
    <property type="protein sequence ID" value="TDG38621.1"/>
    <property type="molecule type" value="Genomic_DNA"/>
</dbReference>
<dbReference type="InterPro" id="IPR041577">
    <property type="entry name" value="RT_RNaseH_2"/>
</dbReference>
<gene>
    <name evidence="2" type="ORF">AWZ03_014957</name>
</gene>
<dbReference type="SUPFAM" id="SSF56672">
    <property type="entry name" value="DNA/RNA polymerases"/>
    <property type="match status" value="1"/>
</dbReference>
<evidence type="ECO:0000313" key="2">
    <source>
        <dbReference type="EMBL" id="TDG38621.1"/>
    </source>
</evidence>
<organism evidence="2 3">
    <name type="scientific">Drosophila navojoa</name>
    <name type="common">Fruit fly</name>
    <dbReference type="NCBI Taxonomy" id="7232"/>
    <lineage>
        <taxon>Eukaryota</taxon>
        <taxon>Metazoa</taxon>
        <taxon>Ecdysozoa</taxon>
        <taxon>Arthropoda</taxon>
        <taxon>Hexapoda</taxon>
        <taxon>Insecta</taxon>
        <taxon>Pterygota</taxon>
        <taxon>Neoptera</taxon>
        <taxon>Endopterygota</taxon>
        <taxon>Diptera</taxon>
        <taxon>Brachycera</taxon>
        <taxon>Muscomorpha</taxon>
        <taxon>Ephydroidea</taxon>
        <taxon>Drosophilidae</taxon>
        <taxon>Drosophila</taxon>
    </lineage>
</organism>
<dbReference type="GO" id="GO:0071897">
    <property type="term" value="P:DNA biosynthetic process"/>
    <property type="evidence" value="ECO:0007669"/>
    <property type="project" value="UniProtKB-ARBA"/>
</dbReference>